<organism evidence="7 8">
    <name type="scientific">Dactylosporangium sucinum</name>
    <dbReference type="NCBI Taxonomy" id="1424081"/>
    <lineage>
        <taxon>Bacteria</taxon>
        <taxon>Bacillati</taxon>
        <taxon>Actinomycetota</taxon>
        <taxon>Actinomycetes</taxon>
        <taxon>Micromonosporales</taxon>
        <taxon>Micromonosporaceae</taxon>
        <taxon>Dactylosporangium</taxon>
    </lineage>
</organism>
<sequence length="280" mass="28399">MCGAPVTRRGQLGTVEPTVVLTIGATDSSGGSALQADMRTLAALRMHAACVVTAVLSRNTRGTSDVYAQPTTVVAAQLGSVLEDLPVAAVKTGMFPTAEAVVAVAARARTGALPNLVVDPVLTTRSGSRRGLIAAFERLLPHAVVVTPDREEASALLGWEVVTPADMAGAAAQLAAGGAQYVVVTGGDFVAGGEAIDVLWADGAARMLHSPRITSRNIDGSGPTFATAIAARLAAGDPPPDAVAWAKGFVGRAIGDAAEWRIGSGAGPIDQFGWSALTLR</sequence>
<evidence type="ECO:0000256" key="5">
    <source>
        <dbReference type="ARBA" id="ARBA00022977"/>
    </source>
</evidence>
<dbReference type="EMBL" id="BMPI01000007">
    <property type="protein sequence ID" value="GGM17924.1"/>
    <property type="molecule type" value="Genomic_DNA"/>
</dbReference>
<comment type="catalytic activity">
    <reaction evidence="2">
        <text>4-amino-2-methyl-5-(phosphooxymethyl)pyrimidine + ATP = 4-amino-2-methyl-5-(diphosphooxymethyl)pyrimidine + ADP</text>
        <dbReference type="Rhea" id="RHEA:19893"/>
        <dbReference type="ChEBI" id="CHEBI:30616"/>
        <dbReference type="ChEBI" id="CHEBI:57841"/>
        <dbReference type="ChEBI" id="CHEBI:58354"/>
        <dbReference type="ChEBI" id="CHEBI:456216"/>
        <dbReference type="EC" id="2.7.4.7"/>
    </reaction>
</comment>
<dbReference type="GO" id="GO:0009228">
    <property type="term" value="P:thiamine biosynthetic process"/>
    <property type="evidence" value="ECO:0007669"/>
    <property type="project" value="UniProtKB-KW"/>
</dbReference>
<comment type="caution">
    <text evidence="7">The sequence shown here is derived from an EMBL/GenBank/DDBJ whole genome shotgun (WGS) entry which is preliminary data.</text>
</comment>
<dbReference type="PANTHER" id="PTHR20858">
    <property type="entry name" value="PHOSPHOMETHYLPYRIMIDINE KINASE"/>
    <property type="match status" value="1"/>
</dbReference>
<evidence type="ECO:0000256" key="3">
    <source>
        <dbReference type="ARBA" id="ARBA00003848"/>
    </source>
</evidence>
<keyword evidence="7" id="KW-0808">Transferase</keyword>
<dbReference type="Pfam" id="PF08543">
    <property type="entry name" value="Phos_pyr_kin"/>
    <property type="match status" value="1"/>
</dbReference>
<accession>A0A917WP47</accession>
<evidence type="ECO:0000313" key="8">
    <source>
        <dbReference type="Proteomes" id="UP000642070"/>
    </source>
</evidence>
<evidence type="ECO:0000256" key="2">
    <source>
        <dbReference type="ARBA" id="ARBA00000565"/>
    </source>
</evidence>
<evidence type="ECO:0000313" key="7">
    <source>
        <dbReference type="EMBL" id="GGM17924.1"/>
    </source>
</evidence>
<dbReference type="AlphaFoldDB" id="A0A917WP47"/>
<keyword evidence="8" id="KW-1185">Reference proteome</keyword>
<keyword evidence="7" id="KW-0418">Kinase</keyword>
<dbReference type="SUPFAM" id="SSF53613">
    <property type="entry name" value="Ribokinase-like"/>
    <property type="match status" value="1"/>
</dbReference>
<feature type="domain" description="Pyridoxamine kinase/Phosphomethylpyrimidine kinase" evidence="6">
    <location>
        <begin position="27"/>
        <end position="270"/>
    </location>
</feature>
<dbReference type="GO" id="GO:0008972">
    <property type="term" value="F:phosphomethylpyrimidine kinase activity"/>
    <property type="evidence" value="ECO:0007669"/>
    <property type="project" value="UniProtKB-EC"/>
</dbReference>
<reference evidence="7" key="1">
    <citation type="journal article" date="2014" name="Int. J. Syst. Evol. Microbiol.">
        <title>Complete genome sequence of Corynebacterium casei LMG S-19264T (=DSM 44701T), isolated from a smear-ripened cheese.</title>
        <authorList>
            <consortium name="US DOE Joint Genome Institute (JGI-PGF)"/>
            <person name="Walter F."/>
            <person name="Albersmeier A."/>
            <person name="Kalinowski J."/>
            <person name="Ruckert C."/>
        </authorList>
    </citation>
    <scope>NUCLEOTIDE SEQUENCE</scope>
    <source>
        <strain evidence="7">JCM 19831</strain>
    </source>
</reference>
<dbReference type="GO" id="GO:0008902">
    <property type="term" value="F:hydroxymethylpyrimidine kinase activity"/>
    <property type="evidence" value="ECO:0007669"/>
    <property type="project" value="UniProtKB-EC"/>
</dbReference>
<dbReference type="GO" id="GO:0005829">
    <property type="term" value="C:cytosol"/>
    <property type="evidence" value="ECO:0007669"/>
    <property type="project" value="TreeGrafter"/>
</dbReference>
<dbReference type="InterPro" id="IPR004399">
    <property type="entry name" value="HMP/HMP-P_kinase_dom"/>
</dbReference>
<dbReference type="InterPro" id="IPR013749">
    <property type="entry name" value="PM/HMP-P_kinase-1"/>
</dbReference>
<dbReference type="InterPro" id="IPR029056">
    <property type="entry name" value="Ribokinase-like"/>
</dbReference>
<evidence type="ECO:0000256" key="4">
    <source>
        <dbReference type="ARBA" id="ARBA00004769"/>
    </source>
</evidence>
<evidence type="ECO:0000256" key="1">
    <source>
        <dbReference type="ARBA" id="ARBA00000151"/>
    </source>
</evidence>
<gene>
    <name evidence="7" type="ORF">GCM10007977_018930</name>
</gene>
<name>A0A917WP47_9ACTN</name>
<evidence type="ECO:0000259" key="6">
    <source>
        <dbReference type="Pfam" id="PF08543"/>
    </source>
</evidence>
<proteinExistence type="predicted"/>
<dbReference type="NCBIfam" id="TIGR00097">
    <property type="entry name" value="HMP-P_kinase"/>
    <property type="match status" value="1"/>
</dbReference>
<dbReference type="Gene3D" id="3.40.1190.20">
    <property type="match status" value="1"/>
</dbReference>
<dbReference type="CDD" id="cd01169">
    <property type="entry name" value="HMPP_kinase"/>
    <property type="match status" value="1"/>
</dbReference>
<reference evidence="7" key="2">
    <citation type="submission" date="2020-09" db="EMBL/GenBank/DDBJ databases">
        <authorList>
            <person name="Sun Q."/>
            <person name="Ohkuma M."/>
        </authorList>
    </citation>
    <scope>NUCLEOTIDE SEQUENCE</scope>
    <source>
        <strain evidence="7">JCM 19831</strain>
    </source>
</reference>
<comment type="function">
    <text evidence="3">Catalyzes the phosphorylation of hydroxymethylpyrimidine phosphate (HMP-P) to HMP-PP, and of HMP to HMP-P.</text>
</comment>
<keyword evidence="5" id="KW-0784">Thiamine biosynthesis</keyword>
<protein>
    <submittedName>
        <fullName evidence="7">Hydroxymethylpyrimidine/phosphomethylpyrimidine kinase</fullName>
    </submittedName>
</protein>
<comment type="catalytic activity">
    <reaction evidence="1">
        <text>4-amino-5-hydroxymethyl-2-methylpyrimidine + ATP = 4-amino-2-methyl-5-(phosphooxymethyl)pyrimidine + ADP + H(+)</text>
        <dbReference type="Rhea" id="RHEA:23096"/>
        <dbReference type="ChEBI" id="CHEBI:15378"/>
        <dbReference type="ChEBI" id="CHEBI:16892"/>
        <dbReference type="ChEBI" id="CHEBI:30616"/>
        <dbReference type="ChEBI" id="CHEBI:58354"/>
        <dbReference type="ChEBI" id="CHEBI:456216"/>
        <dbReference type="EC" id="2.7.1.49"/>
    </reaction>
</comment>
<comment type="pathway">
    <text evidence="4">Cofactor biosynthesis; thiamine diphosphate biosynthesis; 4-amino-2-methyl-5-diphosphomethylpyrimidine from 5-amino-1-(5-phospho-D-ribosyl)imidazole: step 3/3.</text>
</comment>
<dbReference type="Proteomes" id="UP000642070">
    <property type="component" value="Unassembled WGS sequence"/>
</dbReference>
<dbReference type="PANTHER" id="PTHR20858:SF17">
    <property type="entry name" value="HYDROXYMETHYLPYRIMIDINE_PHOSPHOMETHYLPYRIMIDINE KINASE THI20-RELATED"/>
    <property type="match status" value="1"/>
</dbReference>